<keyword evidence="6 12" id="KW-0999">Mitochondrion inner membrane</keyword>
<keyword evidence="5 12" id="KW-0812">Transmembrane</keyword>
<comment type="similarity">
    <text evidence="2 12">Belongs to the UQCR10/QCR9 family.</text>
</comment>
<protein>
    <recommendedName>
        <fullName evidence="11 12">Complex III subunit 9</fullName>
    </recommendedName>
</protein>
<dbReference type="Proteomes" id="UP000789706">
    <property type="component" value="Unassembled WGS sequence"/>
</dbReference>
<evidence type="ECO:0000256" key="7">
    <source>
        <dbReference type="ARBA" id="ARBA00022982"/>
    </source>
</evidence>
<comment type="caution">
    <text evidence="13">The sequence shown here is derived from an EMBL/GenBank/DDBJ whole genome shotgun (WGS) entry which is preliminary data.</text>
</comment>
<evidence type="ECO:0000256" key="5">
    <source>
        <dbReference type="ARBA" id="ARBA00022692"/>
    </source>
</evidence>
<name>A0A9N8W9K3_9GLOM</name>
<evidence type="ECO:0000256" key="8">
    <source>
        <dbReference type="ARBA" id="ARBA00022989"/>
    </source>
</evidence>
<comment type="subcellular location">
    <subcellularLocation>
        <location evidence="1 12">Mitochondrion inner membrane</location>
        <topology evidence="1 12">Single-pass membrane protein</topology>
    </subcellularLocation>
</comment>
<evidence type="ECO:0000256" key="10">
    <source>
        <dbReference type="ARBA" id="ARBA00023136"/>
    </source>
</evidence>
<sequence>MPSHLANYSSLNRYSRTLYQTLFKRNTVFLVGIFTTAFVFEMGFDTASDRLWDHLNKGKQWKDIKDKYASS</sequence>
<keyword evidence="4 12" id="KW-0679">Respiratory chain</keyword>
<evidence type="ECO:0000256" key="11">
    <source>
        <dbReference type="ARBA" id="ARBA00044247"/>
    </source>
</evidence>
<evidence type="ECO:0000256" key="9">
    <source>
        <dbReference type="ARBA" id="ARBA00023128"/>
    </source>
</evidence>
<evidence type="ECO:0000313" key="13">
    <source>
        <dbReference type="EMBL" id="CAG8479747.1"/>
    </source>
</evidence>
<accession>A0A9N8W9K3</accession>
<keyword evidence="10 12" id="KW-0472">Membrane</keyword>
<evidence type="ECO:0000256" key="2">
    <source>
        <dbReference type="ARBA" id="ARBA00007856"/>
    </source>
</evidence>
<evidence type="ECO:0000256" key="6">
    <source>
        <dbReference type="ARBA" id="ARBA00022792"/>
    </source>
</evidence>
<keyword evidence="7 12" id="KW-0249">Electron transport</keyword>
<dbReference type="PANTHER" id="PTHR12980">
    <property type="entry name" value="UBIQUINOL-CYTOCHROME C REDUCTASE COMPLEX, SUBUNIT X"/>
    <property type="match status" value="1"/>
</dbReference>
<dbReference type="OrthoDB" id="44067at2759"/>
<dbReference type="Gene3D" id="1.20.5.260">
    <property type="entry name" value="Cytochrome b-c1 complex subunit 9"/>
    <property type="match status" value="1"/>
</dbReference>
<dbReference type="SUPFAM" id="SSF81514">
    <property type="entry name" value="Subunit X (non-heme 7 kDa protein) of cytochrome bc1 complex (Ubiquinol-cytochrome c reductase)"/>
    <property type="match status" value="1"/>
</dbReference>
<organism evidence="13 14">
    <name type="scientific">Diversispora eburnea</name>
    <dbReference type="NCBI Taxonomy" id="1213867"/>
    <lineage>
        <taxon>Eukaryota</taxon>
        <taxon>Fungi</taxon>
        <taxon>Fungi incertae sedis</taxon>
        <taxon>Mucoromycota</taxon>
        <taxon>Glomeromycotina</taxon>
        <taxon>Glomeromycetes</taxon>
        <taxon>Diversisporales</taxon>
        <taxon>Diversisporaceae</taxon>
        <taxon>Diversispora</taxon>
    </lineage>
</organism>
<keyword evidence="3 12" id="KW-0813">Transport</keyword>
<dbReference type="GO" id="GO:0045275">
    <property type="term" value="C:respiratory chain complex III"/>
    <property type="evidence" value="ECO:0007669"/>
    <property type="project" value="UniProtKB-UniRule"/>
</dbReference>
<evidence type="ECO:0000256" key="1">
    <source>
        <dbReference type="ARBA" id="ARBA00004434"/>
    </source>
</evidence>
<dbReference type="Pfam" id="PF05365">
    <property type="entry name" value="UCR_UQCRX_QCR9"/>
    <property type="match status" value="1"/>
</dbReference>
<feature type="transmembrane region" description="Helical" evidence="12">
    <location>
        <begin position="27"/>
        <end position="44"/>
    </location>
</feature>
<comment type="function">
    <text evidence="12">Component of the ubiquinol-cytochrome c oxidoreductase, a multisubunit transmembrane complex that is part of the mitochondrial electron transport chain which drives oxidative phosphorylation. The complex plays an important role in the uptake of multiple carbon sources present in different host niches.</text>
</comment>
<evidence type="ECO:0000256" key="3">
    <source>
        <dbReference type="ARBA" id="ARBA00022448"/>
    </source>
</evidence>
<evidence type="ECO:0000313" key="14">
    <source>
        <dbReference type="Proteomes" id="UP000789706"/>
    </source>
</evidence>
<dbReference type="InterPro" id="IPR036656">
    <property type="entry name" value="QCR9_sf"/>
</dbReference>
<keyword evidence="8 12" id="KW-1133">Transmembrane helix</keyword>
<reference evidence="13" key="1">
    <citation type="submission" date="2021-06" db="EMBL/GenBank/DDBJ databases">
        <authorList>
            <person name="Kallberg Y."/>
            <person name="Tangrot J."/>
            <person name="Rosling A."/>
        </authorList>
    </citation>
    <scope>NUCLEOTIDE SEQUENCE</scope>
    <source>
        <strain evidence="13">AZ414A</strain>
    </source>
</reference>
<keyword evidence="9 12" id="KW-0496">Mitochondrion</keyword>
<dbReference type="GO" id="GO:0006122">
    <property type="term" value="P:mitochondrial electron transport, ubiquinol to cytochrome c"/>
    <property type="evidence" value="ECO:0007669"/>
    <property type="project" value="UniProtKB-UniRule"/>
</dbReference>
<dbReference type="EMBL" id="CAJVPK010000232">
    <property type="protein sequence ID" value="CAG8479747.1"/>
    <property type="molecule type" value="Genomic_DNA"/>
</dbReference>
<keyword evidence="14" id="KW-1185">Reference proteome</keyword>
<gene>
    <name evidence="13" type="ORF">DEBURN_LOCUS3593</name>
</gene>
<dbReference type="PANTHER" id="PTHR12980:SF0">
    <property type="entry name" value="CYTOCHROME B-C1 COMPLEX SUBUNIT 9"/>
    <property type="match status" value="1"/>
</dbReference>
<dbReference type="FunFam" id="1.20.5.260:FF:000001">
    <property type="entry name" value="Cytochrome b-c1 complex subunit 9"/>
    <property type="match status" value="1"/>
</dbReference>
<evidence type="ECO:0000256" key="12">
    <source>
        <dbReference type="RuleBase" id="RU368056"/>
    </source>
</evidence>
<proteinExistence type="inferred from homology"/>
<comment type="subunit">
    <text evidence="12">Component of the ubiquinol-cytochrome c oxidoreductase (cytochrome b-c1 complex, complex III, CIII), a multisubunit enzyme composed of 3 respiratory subunits cytochrome b, cytochrome c1 and Rieske protein, 2 core protein subunits, and additional low-molecular weight protein subunits.</text>
</comment>
<dbReference type="AlphaFoldDB" id="A0A9N8W9K3"/>
<dbReference type="InterPro" id="IPR008027">
    <property type="entry name" value="QCR9"/>
</dbReference>
<dbReference type="GO" id="GO:0005743">
    <property type="term" value="C:mitochondrial inner membrane"/>
    <property type="evidence" value="ECO:0007669"/>
    <property type="project" value="UniProtKB-SubCell"/>
</dbReference>
<evidence type="ECO:0000256" key="4">
    <source>
        <dbReference type="ARBA" id="ARBA00022660"/>
    </source>
</evidence>